<dbReference type="EMBL" id="MRZV01000860">
    <property type="protein sequence ID" value="PIK43313.1"/>
    <property type="molecule type" value="Genomic_DNA"/>
</dbReference>
<evidence type="ECO:0000256" key="2">
    <source>
        <dbReference type="SAM" id="Phobius"/>
    </source>
</evidence>
<dbReference type="SUPFAM" id="SSF48726">
    <property type="entry name" value="Immunoglobulin"/>
    <property type="match status" value="1"/>
</dbReference>
<keyword evidence="4" id="KW-1185">Reference proteome</keyword>
<keyword evidence="2" id="KW-1133">Transmembrane helix</keyword>
<dbReference type="OrthoDB" id="10677302at2759"/>
<name>A0A2G8K5T5_STIJA</name>
<dbReference type="InterPro" id="IPR013783">
    <property type="entry name" value="Ig-like_fold"/>
</dbReference>
<reference evidence="3 4" key="1">
    <citation type="journal article" date="2017" name="PLoS Biol.">
        <title>The sea cucumber genome provides insights into morphological evolution and visceral regeneration.</title>
        <authorList>
            <person name="Zhang X."/>
            <person name="Sun L."/>
            <person name="Yuan J."/>
            <person name="Sun Y."/>
            <person name="Gao Y."/>
            <person name="Zhang L."/>
            <person name="Li S."/>
            <person name="Dai H."/>
            <person name="Hamel J.F."/>
            <person name="Liu C."/>
            <person name="Yu Y."/>
            <person name="Liu S."/>
            <person name="Lin W."/>
            <person name="Guo K."/>
            <person name="Jin S."/>
            <person name="Xu P."/>
            <person name="Storey K.B."/>
            <person name="Huan P."/>
            <person name="Zhang T."/>
            <person name="Zhou Y."/>
            <person name="Zhang J."/>
            <person name="Lin C."/>
            <person name="Li X."/>
            <person name="Xing L."/>
            <person name="Huo D."/>
            <person name="Sun M."/>
            <person name="Wang L."/>
            <person name="Mercier A."/>
            <person name="Li F."/>
            <person name="Yang H."/>
            <person name="Xiang J."/>
        </authorList>
    </citation>
    <scope>NUCLEOTIDE SEQUENCE [LARGE SCALE GENOMIC DNA]</scope>
    <source>
        <strain evidence="3">Shaxun</strain>
        <tissue evidence="3">Muscle</tissue>
    </source>
</reference>
<feature type="compositionally biased region" description="Basic and acidic residues" evidence="1">
    <location>
        <begin position="384"/>
        <end position="403"/>
    </location>
</feature>
<dbReference type="AlphaFoldDB" id="A0A2G8K5T5"/>
<feature type="transmembrane region" description="Helical" evidence="2">
    <location>
        <begin position="12"/>
        <end position="34"/>
    </location>
</feature>
<gene>
    <name evidence="3" type="ORF">BSL78_19830</name>
</gene>
<evidence type="ECO:0000313" key="4">
    <source>
        <dbReference type="Proteomes" id="UP000230750"/>
    </source>
</evidence>
<proteinExistence type="predicted"/>
<accession>A0A2G8K5T5</accession>
<dbReference type="InterPro" id="IPR036179">
    <property type="entry name" value="Ig-like_dom_sf"/>
</dbReference>
<keyword evidence="2" id="KW-0472">Membrane</keyword>
<evidence type="ECO:0000313" key="3">
    <source>
        <dbReference type="EMBL" id="PIK43313.1"/>
    </source>
</evidence>
<comment type="caution">
    <text evidence="3">The sequence shown here is derived from an EMBL/GenBank/DDBJ whole genome shotgun (WGS) entry which is preliminary data.</text>
</comment>
<keyword evidence="2" id="KW-0812">Transmembrane</keyword>
<dbReference type="Gene3D" id="2.60.40.10">
    <property type="entry name" value="Immunoglobulins"/>
    <property type="match status" value="1"/>
</dbReference>
<evidence type="ECO:0000256" key="1">
    <source>
        <dbReference type="SAM" id="MobiDB-lite"/>
    </source>
</evidence>
<protein>
    <recommendedName>
        <fullName evidence="5">Ig-like domain-containing protein</fullName>
    </recommendedName>
</protein>
<dbReference type="Proteomes" id="UP000230750">
    <property type="component" value="Unassembled WGS sequence"/>
</dbReference>
<sequence length="499" mass="55989">MESTYNLRLVSYFMYGTIIHILLVTSVQTTSVHLGPAEGFRNVSDVIFPGELFVLQCMWDGLTTCNISMSFNDTAIYEEGGFQSNDYVFTTTPSSCSLNIGIETVTCQHKGIYKCLVQNGDTRMENTYELNVVTESPQCLAKFNEYENSFQLVCYTVSYTGSTVFQTWNISKPGGGSIKFTDFSLTSSSSSVSKSVGISKINFHKENLTGEYKCSHYNTLSKSCCFNFNSSRQIDVCRPTVAITDFSTIHPTTKVVHASSTHTPLIPSEEPLKPIMKSKGIIIGIVVSTVVFLIIAVCLTTIICKTKCTFGKSSNVNESYKKNDFLQAGTVLGKLSANPNQGLSSYNETQSKRQIEYLEDKNNWNTMNREGKLPEDLYKKVEKRSVRHDVRQSTSHGIEEYKHKSSTTNDEDEVPDDLYAKVKKRSTRYQANQLRDTQCEPYSIVDIDTLTFLDDNFQNDSSINTNATADCSVYEPCEDNTEDEIHYDVLDPSKNETLT</sequence>
<feature type="region of interest" description="Disordered" evidence="1">
    <location>
        <begin position="384"/>
        <end position="415"/>
    </location>
</feature>
<organism evidence="3 4">
    <name type="scientific">Stichopus japonicus</name>
    <name type="common">Sea cucumber</name>
    <dbReference type="NCBI Taxonomy" id="307972"/>
    <lineage>
        <taxon>Eukaryota</taxon>
        <taxon>Metazoa</taxon>
        <taxon>Echinodermata</taxon>
        <taxon>Eleutherozoa</taxon>
        <taxon>Echinozoa</taxon>
        <taxon>Holothuroidea</taxon>
        <taxon>Aspidochirotacea</taxon>
        <taxon>Aspidochirotida</taxon>
        <taxon>Stichopodidae</taxon>
        <taxon>Apostichopus</taxon>
    </lineage>
</organism>
<evidence type="ECO:0008006" key="5">
    <source>
        <dbReference type="Google" id="ProtNLM"/>
    </source>
</evidence>
<feature type="transmembrane region" description="Helical" evidence="2">
    <location>
        <begin position="281"/>
        <end position="303"/>
    </location>
</feature>